<evidence type="ECO:0000256" key="3">
    <source>
        <dbReference type="ARBA" id="ARBA00022553"/>
    </source>
</evidence>
<keyword evidence="5" id="KW-0418">Kinase</keyword>
<dbReference type="InterPro" id="IPR011123">
    <property type="entry name" value="Y_Y_Y"/>
</dbReference>
<feature type="domain" description="Response regulatory" evidence="9">
    <location>
        <begin position="1073"/>
        <end position="1190"/>
    </location>
</feature>
<dbReference type="CDD" id="cd16922">
    <property type="entry name" value="HATPase_EvgS-ArcB-TorS-like"/>
    <property type="match status" value="1"/>
</dbReference>
<dbReference type="Proteomes" id="UP001596114">
    <property type="component" value="Unassembled WGS sequence"/>
</dbReference>
<evidence type="ECO:0000256" key="4">
    <source>
        <dbReference type="ARBA" id="ARBA00022679"/>
    </source>
</evidence>
<name>A0ABW0QQK0_9GAMM</name>
<dbReference type="Gene3D" id="1.10.287.130">
    <property type="match status" value="1"/>
</dbReference>
<dbReference type="SUPFAM" id="SSF55874">
    <property type="entry name" value="ATPase domain of HSP90 chaperone/DNA topoisomerase II/histidine kinase"/>
    <property type="match status" value="1"/>
</dbReference>
<comment type="caution">
    <text evidence="10">The sequence shown here is derived from an EMBL/GenBank/DDBJ whole genome shotgun (WGS) entry which is preliminary data.</text>
</comment>
<keyword evidence="3 6" id="KW-0597">Phosphoprotein</keyword>
<dbReference type="PANTHER" id="PTHR43047">
    <property type="entry name" value="TWO-COMPONENT HISTIDINE PROTEIN KINASE"/>
    <property type="match status" value="1"/>
</dbReference>
<dbReference type="Pfam" id="PF02518">
    <property type="entry name" value="HATPase_c"/>
    <property type="match status" value="1"/>
</dbReference>
<dbReference type="Gene3D" id="2.60.40.10">
    <property type="entry name" value="Immunoglobulins"/>
    <property type="match status" value="1"/>
</dbReference>
<keyword evidence="7" id="KW-0472">Membrane</keyword>
<accession>A0ABW0QQK0</accession>
<dbReference type="SUPFAM" id="SSF52172">
    <property type="entry name" value="CheY-like"/>
    <property type="match status" value="1"/>
</dbReference>
<dbReference type="InterPro" id="IPR015943">
    <property type="entry name" value="WD40/YVTN_repeat-like_dom_sf"/>
</dbReference>
<dbReference type="EC" id="2.7.13.3" evidence="2"/>
<dbReference type="EMBL" id="JBHSNF010000003">
    <property type="protein sequence ID" value="MFC5527211.1"/>
    <property type="molecule type" value="Genomic_DNA"/>
</dbReference>
<evidence type="ECO:0000256" key="5">
    <source>
        <dbReference type="ARBA" id="ARBA00022777"/>
    </source>
</evidence>
<sequence length="1197" mass="129234">MLASFVLNAVLTIASSKVMMSGVAASKASVDASSVVATSPLTPQFRRFGIADGLPGGPVYTVAQDNHGLMWFGSAGGLIRYDGIDFKVFRHVVDDPQSLPFNAIYTLLVDRDNRIWVGGIAGGLARYDPSTGHFRHWEHDDGRPASLSDNEVWNIAQTADGTVWVATQAGLDRMRPDGSGFDHVPLQVEGTPAAAFGPVRALLAEPDGRLWIGAQSGLYLRRANGTQLRVPVDPAYHGDLHKIWALEGGSGEVRVALDGGLLVIGTDGVARPLPRPLLASARILSSARDRQGRLWIGEASGLVLDAGAGRLQPVHSHPLLPGGLPGSKIWHTAIDREGGLWITFEESSIAYLPPGWDGFTRFSHIPDDPGSLSSITGATIRLSHDGGLWVGGDDGWVDKLDVRTGHVQHVIAGIGGQVVELAEDTRGRLWIAVPGGLRLFDHGKLRSIDIARAHLSRPVLLTAADDGKVYVASWGEGIFVIDPDTLAITPVPIEGASTNDNLLLPAQFGMRAGKLWYASAAGLMRLDPRSGKLVFVPGIPPAEIRAFDFDADGVWVATAQLLEHYRYADGRATRDDVVDIGHARLASDLMAMRVDKQGGLWLFANPGLWRLDKSTHRLTSFGPEQGLSNTEFGAGISEMAADGTIFAPDNAGVVAFQPSHLRQPEEDHPLLPPSPLTLTNISIRRGGNEQILAPDERTVQLGWRDRDLRVDARLASYVNPATNHYRYRLTGFDSGWVDTGSRGEREFAGLGAGSYRLDVEAAGPNGQWSHLPRPLLIQVQAPPWTRWWAWLGYVLLTLALVGLVLLAWRRRLAQRHRMQLVEQQRQMAEAASAAKTQFLATLSHEIRTPMTGVMGMAELLLSTPLNPQQHDYTQAMQRSGGMLLKLLNDALDLARIEAGRLELELAPFDPRQLLEDVAQLEQGLAHAKGIRFVLEQADDLPARLIGDAVRIKQVLLNLANNALKFTEHGHVSLRAQRSVDGLEFSVSDTGPGIPEASQARLFQRFEQADGPQRRAGSGLGLAICRELVDMMGGSIELVSRLGYGSTFRVRLPLAEPVEVQAMPAGPVASGSYRLLLVEDDGIVAAVIRGLLEREGHTVVHVLNGLAALAELAHANFDAVLLDLDLPGVDGFQIARLIRQREAAGEHLPTVAVTARSGSEDEARARAAGMDGFLRKPLSGEQLARALAQIVGTASTPA</sequence>
<dbReference type="Gene3D" id="3.40.50.2300">
    <property type="match status" value="1"/>
</dbReference>
<dbReference type="Gene3D" id="2.130.10.10">
    <property type="entry name" value="YVTN repeat-like/Quinoprotein amine dehydrogenase"/>
    <property type="match status" value="3"/>
</dbReference>
<dbReference type="Pfam" id="PF07494">
    <property type="entry name" value="Reg_prop"/>
    <property type="match status" value="3"/>
</dbReference>
<dbReference type="RefSeq" id="WP_377321627.1">
    <property type="nucleotide sequence ID" value="NZ_JBHSNF010000003.1"/>
</dbReference>
<protein>
    <recommendedName>
        <fullName evidence="2">histidine kinase</fullName>
        <ecNumber evidence="2">2.7.13.3</ecNumber>
    </recommendedName>
</protein>
<dbReference type="InterPro" id="IPR005467">
    <property type="entry name" value="His_kinase_dom"/>
</dbReference>
<dbReference type="CDD" id="cd17546">
    <property type="entry name" value="REC_hyHK_CKI1_RcsC-like"/>
    <property type="match status" value="1"/>
</dbReference>
<keyword evidence="4" id="KW-0808">Transferase</keyword>
<dbReference type="PANTHER" id="PTHR43047:SF72">
    <property type="entry name" value="OSMOSENSING HISTIDINE PROTEIN KINASE SLN1"/>
    <property type="match status" value="1"/>
</dbReference>
<feature type="transmembrane region" description="Helical" evidence="7">
    <location>
        <begin position="787"/>
        <end position="808"/>
    </location>
</feature>
<dbReference type="Pfam" id="PF00072">
    <property type="entry name" value="Response_reg"/>
    <property type="match status" value="1"/>
</dbReference>
<dbReference type="InterPro" id="IPR004358">
    <property type="entry name" value="Sig_transdc_His_kin-like_C"/>
</dbReference>
<dbReference type="SUPFAM" id="SSF63829">
    <property type="entry name" value="Calcium-dependent phosphotriesterase"/>
    <property type="match status" value="2"/>
</dbReference>
<gene>
    <name evidence="10" type="ORF">ACFPPA_15830</name>
</gene>
<dbReference type="Pfam" id="PF07495">
    <property type="entry name" value="Y_Y_Y"/>
    <property type="match status" value="1"/>
</dbReference>
<dbReference type="PROSITE" id="PS50110">
    <property type="entry name" value="RESPONSE_REGULATORY"/>
    <property type="match status" value="1"/>
</dbReference>
<dbReference type="CDD" id="cd00082">
    <property type="entry name" value="HisKA"/>
    <property type="match status" value="1"/>
</dbReference>
<dbReference type="PRINTS" id="PR00344">
    <property type="entry name" value="BCTRLSENSOR"/>
</dbReference>
<evidence type="ECO:0000256" key="6">
    <source>
        <dbReference type="PROSITE-ProRule" id="PRU00169"/>
    </source>
</evidence>
<dbReference type="InterPro" id="IPR036097">
    <property type="entry name" value="HisK_dim/P_sf"/>
</dbReference>
<evidence type="ECO:0000256" key="7">
    <source>
        <dbReference type="SAM" id="Phobius"/>
    </source>
</evidence>
<dbReference type="InterPro" id="IPR011110">
    <property type="entry name" value="Reg_prop"/>
</dbReference>
<evidence type="ECO:0000256" key="2">
    <source>
        <dbReference type="ARBA" id="ARBA00012438"/>
    </source>
</evidence>
<evidence type="ECO:0000259" key="8">
    <source>
        <dbReference type="PROSITE" id="PS50109"/>
    </source>
</evidence>
<dbReference type="Gene3D" id="3.30.565.10">
    <property type="entry name" value="Histidine kinase-like ATPase, C-terminal domain"/>
    <property type="match status" value="1"/>
</dbReference>
<dbReference type="PROSITE" id="PS50109">
    <property type="entry name" value="HIS_KIN"/>
    <property type="match status" value="1"/>
</dbReference>
<dbReference type="SMART" id="SM00448">
    <property type="entry name" value="REC"/>
    <property type="match status" value="1"/>
</dbReference>
<keyword evidence="7" id="KW-0812">Transmembrane</keyword>
<reference evidence="11" key="1">
    <citation type="journal article" date="2019" name="Int. J. Syst. Evol. Microbiol.">
        <title>The Global Catalogue of Microorganisms (GCM) 10K type strain sequencing project: providing services to taxonomists for standard genome sequencing and annotation.</title>
        <authorList>
            <consortium name="The Broad Institute Genomics Platform"/>
            <consortium name="The Broad Institute Genome Sequencing Center for Infectious Disease"/>
            <person name="Wu L."/>
            <person name="Ma J."/>
        </authorList>
    </citation>
    <scope>NUCLEOTIDE SEQUENCE [LARGE SCALE GENOMIC DNA]</scope>
    <source>
        <strain evidence="11">CGMCC 1.16619</strain>
    </source>
</reference>
<dbReference type="InterPro" id="IPR036890">
    <property type="entry name" value="HATPase_C_sf"/>
</dbReference>
<evidence type="ECO:0000259" key="9">
    <source>
        <dbReference type="PROSITE" id="PS50110"/>
    </source>
</evidence>
<dbReference type="SMART" id="SM00388">
    <property type="entry name" value="HisKA"/>
    <property type="match status" value="1"/>
</dbReference>
<dbReference type="SMART" id="SM00387">
    <property type="entry name" value="HATPase_c"/>
    <property type="match status" value="1"/>
</dbReference>
<dbReference type="InterPro" id="IPR003661">
    <property type="entry name" value="HisK_dim/P_dom"/>
</dbReference>
<feature type="domain" description="Histidine kinase" evidence="8">
    <location>
        <begin position="841"/>
        <end position="1055"/>
    </location>
</feature>
<dbReference type="Pfam" id="PF00512">
    <property type="entry name" value="HisKA"/>
    <property type="match status" value="1"/>
</dbReference>
<dbReference type="InterPro" id="IPR013783">
    <property type="entry name" value="Ig-like_fold"/>
</dbReference>
<dbReference type="InterPro" id="IPR001789">
    <property type="entry name" value="Sig_transdc_resp-reg_receiver"/>
</dbReference>
<organism evidence="10 11">
    <name type="scientific">Rhodanobacter ginsengisoli</name>
    <dbReference type="NCBI Taxonomy" id="418646"/>
    <lineage>
        <taxon>Bacteria</taxon>
        <taxon>Pseudomonadati</taxon>
        <taxon>Pseudomonadota</taxon>
        <taxon>Gammaproteobacteria</taxon>
        <taxon>Lysobacterales</taxon>
        <taxon>Rhodanobacteraceae</taxon>
        <taxon>Rhodanobacter</taxon>
    </lineage>
</organism>
<keyword evidence="7" id="KW-1133">Transmembrane helix</keyword>
<feature type="modified residue" description="4-aspartylphosphate" evidence="6">
    <location>
        <position position="1122"/>
    </location>
</feature>
<evidence type="ECO:0000313" key="11">
    <source>
        <dbReference type="Proteomes" id="UP001596114"/>
    </source>
</evidence>
<dbReference type="InterPro" id="IPR003594">
    <property type="entry name" value="HATPase_dom"/>
</dbReference>
<proteinExistence type="predicted"/>
<dbReference type="SUPFAM" id="SSF47384">
    <property type="entry name" value="Homodimeric domain of signal transducing histidine kinase"/>
    <property type="match status" value="1"/>
</dbReference>
<comment type="catalytic activity">
    <reaction evidence="1">
        <text>ATP + protein L-histidine = ADP + protein N-phospho-L-histidine.</text>
        <dbReference type="EC" id="2.7.13.3"/>
    </reaction>
</comment>
<evidence type="ECO:0000313" key="10">
    <source>
        <dbReference type="EMBL" id="MFC5527211.1"/>
    </source>
</evidence>
<dbReference type="InterPro" id="IPR011006">
    <property type="entry name" value="CheY-like_superfamily"/>
</dbReference>
<evidence type="ECO:0000256" key="1">
    <source>
        <dbReference type="ARBA" id="ARBA00000085"/>
    </source>
</evidence>
<keyword evidence="11" id="KW-1185">Reference proteome</keyword>